<dbReference type="AlphaFoldDB" id="A0A550C4W3"/>
<accession>A0A550C4W3</accession>
<keyword evidence="3" id="KW-1185">Reference proteome</keyword>
<proteinExistence type="predicted"/>
<organism evidence="2 3">
    <name type="scientific">Schizophyllum amplum</name>
    <dbReference type="NCBI Taxonomy" id="97359"/>
    <lineage>
        <taxon>Eukaryota</taxon>
        <taxon>Fungi</taxon>
        <taxon>Dikarya</taxon>
        <taxon>Basidiomycota</taxon>
        <taxon>Agaricomycotina</taxon>
        <taxon>Agaricomycetes</taxon>
        <taxon>Agaricomycetidae</taxon>
        <taxon>Agaricales</taxon>
        <taxon>Schizophyllaceae</taxon>
        <taxon>Schizophyllum</taxon>
    </lineage>
</organism>
<evidence type="ECO:0000256" key="1">
    <source>
        <dbReference type="SAM" id="MobiDB-lite"/>
    </source>
</evidence>
<evidence type="ECO:0000313" key="2">
    <source>
        <dbReference type="EMBL" id="TRM59847.1"/>
    </source>
</evidence>
<dbReference type="STRING" id="97359.A0A550C4W3"/>
<name>A0A550C4W3_9AGAR</name>
<protein>
    <submittedName>
        <fullName evidence="2">Uncharacterized protein</fullName>
    </submittedName>
</protein>
<gene>
    <name evidence="2" type="ORF">BD626DRAFT_506602</name>
</gene>
<reference evidence="2 3" key="1">
    <citation type="journal article" date="2019" name="New Phytol.">
        <title>Comparative genomics reveals unique wood-decay strategies and fruiting body development in the Schizophyllaceae.</title>
        <authorList>
            <person name="Almasi E."/>
            <person name="Sahu N."/>
            <person name="Krizsan K."/>
            <person name="Balint B."/>
            <person name="Kovacs G.M."/>
            <person name="Kiss B."/>
            <person name="Cseklye J."/>
            <person name="Drula E."/>
            <person name="Henrissat B."/>
            <person name="Nagy I."/>
            <person name="Chovatia M."/>
            <person name="Adam C."/>
            <person name="LaButti K."/>
            <person name="Lipzen A."/>
            <person name="Riley R."/>
            <person name="Grigoriev I.V."/>
            <person name="Nagy L.G."/>
        </authorList>
    </citation>
    <scope>NUCLEOTIDE SEQUENCE [LARGE SCALE GENOMIC DNA]</scope>
    <source>
        <strain evidence="2 3">NL-1724</strain>
    </source>
</reference>
<dbReference type="Proteomes" id="UP000320762">
    <property type="component" value="Unassembled WGS sequence"/>
</dbReference>
<dbReference type="EMBL" id="VDMD01000025">
    <property type="protein sequence ID" value="TRM59847.1"/>
    <property type="molecule type" value="Genomic_DNA"/>
</dbReference>
<comment type="caution">
    <text evidence="2">The sequence shown here is derived from an EMBL/GenBank/DDBJ whole genome shotgun (WGS) entry which is preliminary data.</text>
</comment>
<feature type="compositionally biased region" description="Low complexity" evidence="1">
    <location>
        <begin position="44"/>
        <end position="67"/>
    </location>
</feature>
<sequence>MQAASHGARATARNAPSLSAWSAMSAPRLARSIHTSHTAKLRHTATSTAKNASSSASGGAKAPGVGAKPHGPYVGHAYHQAARAPINSGYSLPLRTALARPAFSGPSTFLPRAPGIPRSVAQVGLGIARNFSTARPIFQSLVENVPVAGRALLEAGPDTRRAKHRAHARKMAKQDKENARAFRAPGFNKAAKKTTKSKEEKKAEAMQRYFPASPQAVAVTQLLIPLAPTPTERVPLSPSMTLAETIMPLMEVASVHATHGSHRMRVAALFDRLDGARVWDRGVSCSAYSQLADAAGVCTVLKVEFVGWSAAEVRAVIGESGTGWCVLEEVEPQVPYGVDSVDASGYDSDTLSDMSGLTGCSEMDAFSEPDLDLGVASPPAMDPSQSFVLPTLDFSSSFVASTSSFDASTSSFDALPSSISDFSSSASDVESELSSSTSASFIDPPSENGWYTFSSDFGRRTGMVVVDEHEPMETMF</sequence>
<evidence type="ECO:0000313" key="3">
    <source>
        <dbReference type="Proteomes" id="UP000320762"/>
    </source>
</evidence>
<feature type="region of interest" description="Disordered" evidence="1">
    <location>
        <begin position="1"/>
        <end position="67"/>
    </location>
</feature>
<dbReference type="OrthoDB" id="2585251at2759"/>